<proteinExistence type="predicted"/>
<organism evidence="2 3">
    <name type="scientific">Linnemannia hyalina</name>
    <dbReference type="NCBI Taxonomy" id="64524"/>
    <lineage>
        <taxon>Eukaryota</taxon>
        <taxon>Fungi</taxon>
        <taxon>Fungi incertae sedis</taxon>
        <taxon>Mucoromycota</taxon>
        <taxon>Mortierellomycotina</taxon>
        <taxon>Mortierellomycetes</taxon>
        <taxon>Mortierellales</taxon>
        <taxon>Mortierellaceae</taxon>
        <taxon>Linnemannia</taxon>
    </lineage>
</organism>
<feature type="transmembrane region" description="Helical" evidence="1">
    <location>
        <begin position="293"/>
        <end position="312"/>
    </location>
</feature>
<keyword evidence="1" id="KW-1133">Transmembrane helix</keyword>
<gene>
    <name evidence="2" type="ORF">KI688_006481</name>
</gene>
<sequence>MESGKSTLIEGMKKYANPNYSVCKLLTGNANLSHTDCTTNWTIVTELPRCKVVQTKWPPKEVPSDVAQLMAVGDMKEYEDELDERNWIEMVRPEIMYPSSGTTFRIIDTPGFNDTEGRDELHLSRIYDAVVAAGSIDLVLTVISNEPLTQELQEALKTYANMFPELRPAFAFVHTKVKYQDLHLDNQTSRNNMRERQKLVESLMGRSNLRHFLIDCDLDTTRPIRMCLTNNIIRDILNLSISNESVFIATRDINETPRMREFDHRFKKNFKLRGERRFTHSGNIAVSVLEISHIVPIIVAVVVAVAVVVVTIRPPP</sequence>
<evidence type="ECO:0000256" key="1">
    <source>
        <dbReference type="SAM" id="Phobius"/>
    </source>
</evidence>
<dbReference type="Gene3D" id="3.40.50.300">
    <property type="entry name" value="P-loop containing nucleotide triphosphate hydrolases"/>
    <property type="match status" value="1"/>
</dbReference>
<dbReference type="Proteomes" id="UP000707451">
    <property type="component" value="Unassembled WGS sequence"/>
</dbReference>
<keyword evidence="1" id="KW-0812">Transmembrane</keyword>
<evidence type="ECO:0000313" key="3">
    <source>
        <dbReference type="Proteomes" id="UP000707451"/>
    </source>
</evidence>
<name>A0A9P7XKB0_9FUNG</name>
<dbReference type="InterPro" id="IPR027417">
    <property type="entry name" value="P-loop_NTPase"/>
</dbReference>
<dbReference type="AlphaFoldDB" id="A0A9P7XKB0"/>
<reference evidence="2" key="1">
    <citation type="submission" date="2021-06" db="EMBL/GenBank/DDBJ databases">
        <title>Genome Sequence of Mortierella hyaline Strain SCG-10, a Cold-Adapted, Nitrate-Reducing Fungus Isolated from Soil in Minnesota, USA.</title>
        <authorList>
            <person name="Aldossari N."/>
        </authorList>
    </citation>
    <scope>NUCLEOTIDE SEQUENCE</scope>
    <source>
        <strain evidence="2">SCG-10</strain>
    </source>
</reference>
<dbReference type="OrthoDB" id="2356763at2759"/>
<keyword evidence="3" id="KW-1185">Reference proteome</keyword>
<dbReference type="SUPFAM" id="SSF52540">
    <property type="entry name" value="P-loop containing nucleoside triphosphate hydrolases"/>
    <property type="match status" value="1"/>
</dbReference>
<evidence type="ECO:0008006" key="4">
    <source>
        <dbReference type="Google" id="ProtNLM"/>
    </source>
</evidence>
<keyword evidence="1" id="KW-0472">Membrane</keyword>
<accession>A0A9P7XKB0</accession>
<dbReference type="EMBL" id="JAHRHY010000020">
    <property type="protein sequence ID" value="KAG9062149.1"/>
    <property type="molecule type" value="Genomic_DNA"/>
</dbReference>
<comment type="caution">
    <text evidence="2">The sequence shown here is derived from an EMBL/GenBank/DDBJ whole genome shotgun (WGS) entry which is preliminary data.</text>
</comment>
<protein>
    <recommendedName>
        <fullName evidence="4">G domain-containing protein</fullName>
    </recommendedName>
</protein>
<evidence type="ECO:0000313" key="2">
    <source>
        <dbReference type="EMBL" id="KAG9062149.1"/>
    </source>
</evidence>